<accession>A0A512D5G8</accession>
<dbReference type="EMBL" id="BJYX01000024">
    <property type="protein sequence ID" value="GEO31677.1"/>
    <property type="molecule type" value="Genomic_DNA"/>
</dbReference>
<organism evidence="1 2">
    <name type="scientific">Terrabacter aerolatus</name>
    <dbReference type="NCBI Taxonomy" id="422442"/>
    <lineage>
        <taxon>Bacteria</taxon>
        <taxon>Bacillati</taxon>
        <taxon>Actinomycetota</taxon>
        <taxon>Actinomycetes</taxon>
        <taxon>Micrococcales</taxon>
        <taxon>Intrasporangiaceae</taxon>
        <taxon>Terrabacter</taxon>
    </lineage>
</organism>
<evidence type="ECO:0000313" key="1">
    <source>
        <dbReference type="EMBL" id="GEO31677.1"/>
    </source>
</evidence>
<keyword evidence="2" id="KW-1185">Reference proteome</keyword>
<dbReference type="OrthoDB" id="3458614at2"/>
<dbReference type="RefSeq" id="WP_147068066.1">
    <property type="nucleotide sequence ID" value="NZ_BAAARO010000019.1"/>
</dbReference>
<protein>
    <submittedName>
        <fullName evidence="1">Uncharacterized protein</fullName>
    </submittedName>
</protein>
<gene>
    <name evidence="1" type="ORF">TAE01_34870</name>
</gene>
<evidence type="ECO:0000313" key="2">
    <source>
        <dbReference type="Proteomes" id="UP000321534"/>
    </source>
</evidence>
<comment type="caution">
    <text evidence="1">The sequence shown here is derived from an EMBL/GenBank/DDBJ whole genome shotgun (WGS) entry which is preliminary data.</text>
</comment>
<proteinExistence type="predicted"/>
<reference evidence="1 2" key="1">
    <citation type="submission" date="2019-07" db="EMBL/GenBank/DDBJ databases">
        <title>Whole genome shotgun sequence of Terrabacter aerolatus NBRC 106305.</title>
        <authorList>
            <person name="Hosoyama A."/>
            <person name="Uohara A."/>
            <person name="Ohji S."/>
            <person name="Ichikawa N."/>
        </authorList>
    </citation>
    <scope>NUCLEOTIDE SEQUENCE [LARGE SCALE GENOMIC DNA]</scope>
    <source>
        <strain evidence="1 2">NBRC 106305</strain>
    </source>
</reference>
<dbReference type="AlphaFoldDB" id="A0A512D5G8"/>
<name>A0A512D5G8_9MICO</name>
<sequence>MARQKLTIVVTCTDRKTGAPHHDLMARTLPTGTVKERADDWVGRLRATRPTTRLLDLYAGESWTQAKRLAATARSTGFQPEVFVASAGLGLRPVDDVAPPYAATFATGHRDSVVQATPDASVWWKQLAHAAGPRADAPSIWVLSESYARAMTDDLQALDPQSTVVFGGASDTPASLRIRSDRNLRGALGGTITSLNARMAIRWLEIADGKMPAAPEVHRNWATWALGAQQQERYDRKPVSDHAIKQMIDQMRGLNPKLPKTVALRNLRNSGIACEQRRFTRLFEEALTS</sequence>
<dbReference type="Proteomes" id="UP000321534">
    <property type="component" value="Unassembled WGS sequence"/>
</dbReference>